<evidence type="ECO:0000313" key="4">
    <source>
        <dbReference type="EMBL" id="RJF99691.1"/>
    </source>
</evidence>
<dbReference type="InterPro" id="IPR049492">
    <property type="entry name" value="BD-FAE-like_dom"/>
</dbReference>
<gene>
    <name evidence="4" type="ORF">D3871_15045</name>
</gene>
<dbReference type="OrthoDB" id="9771666at2"/>
<dbReference type="InterPro" id="IPR029058">
    <property type="entry name" value="AB_hydrolase_fold"/>
</dbReference>
<dbReference type="AlphaFoldDB" id="A0A3A3FZR7"/>
<dbReference type="PANTHER" id="PTHR48081:SF9">
    <property type="entry name" value="CARBOXYLESTERASE"/>
    <property type="match status" value="1"/>
</dbReference>
<name>A0A3A3FZR7_9BURK</name>
<reference evidence="5" key="1">
    <citation type="submission" date="2018-09" db="EMBL/GenBank/DDBJ databases">
        <authorList>
            <person name="Zhu H."/>
        </authorList>
    </citation>
    <scope>NUCLEOTIDE SEQUENCE [LARGE SCALE GENOMIC DNA]</scope>
    <source>
        <strain evidence="5">K1R23-30</strain>
    </source>
</reference>
<dbReference type="RefSeq" id="WP_119769637.1">
    <property type="nucleotide sequence ID" value="NZ_QYUO01000001.1"/>
</dbReference>
<feature type="signal peptide" evidence="2">
    <location>
        <begin position="1"/>
        <end position="21"/>
    </location>
</feature>
<dbReference type="Proteomes" id="UP000265955">
    <property type="component" value="Unassembled WGS sequence"/>
</dbReference>
<dbReference type="Gene3D" id="3.40.50.1820">
    <property type="entry name" value="alpha/beta hydrolase"/>
    <property type="match status" value="1"/>
</dbReference>
<comment type="caution">
    <text evidence="4">The sequence shown here is derived from an EMBL/GenBank/DDBJ whole genome shotgun (WGS) entry which is preliminary data.</text>
</comment>
<dbReference type="SUPFAM" id="SSF53474">
    <property type="entry name" value="alpha/beta-Hydrolases"/>
    <property type="match status" value="1"/>
</dbReference>
<dbReference type="InterPro" id="IPR050300">
    <property type="entry name" value="GDXG_lipolytic_enzyme"/>
</dbReference>
<keyword evidence="2" id="KW-0732">Signal</keyword>
<dbReference type="PANTHER" id="PTHR48081">
    <property type="entry name" value="AB HYDROLASE SUPERFAMILY PROTEIN C4A8.06C"/>
    <property type="match status" value="1"/>
</dbReference>
<feature type="chain" id="PRO_5017338896" evidence="2">
    <location>
        <begin position="22"/>
        <end position="295"/>
    </location>
</feature>
<evidence type="ECO:0000256" key="1">
    <source>
        <dbReference type="ARBA" id="ARBA00022801"/>
    </source>
</evidence>
<dbReference type="Pfam" id="PF20434">
    <property type="entry name" value="BD-FAE"/>
    <property type="match status" value="1"/>
</dbReference>
<accession>A0A3A3FZR7</accession>
<dbReference type="EMBL" id="QYUO01000001">
    <property type="protein sequence ID" value="RJF99691.1"/>
    <property type="molecule type" value="Genomic_DNA"/>
</dbReference>
<keyword evidence="5" id="KW-1185">Reference proteome</keyword>
<feature type="domain" description="BD-FAE-like" evidence="3">
    <location>
        <begin position="54"/>
        <end position="232"/>
    </location>
</feature>
<dbReference type="PROSITE" id="PS51257">
    <property type="entry name" value="PROKAR_LIPOPROTEIN"/>
    <property type="match status" value="1"/>
</dbReference>
<protein>
    <submittedName>
        <fullName evidence="4">Alpha/beta hydrolase</fullName>
    </submittedName>
</protein>
<evidence type="ECO:0000256" key="2">
    <source>
        <dbReference type="SAM" id="SignalP"/>
    </source>
</evidence>
<dbReference type="GO" id="GO:0016787">
    <property type="term" value="F:hydrolase activity"/>
    <property type="evidence" value="ECO:0007669"/>
    <property type="project" value="UniProtKB-KW"/>
</dbReference>
<evidence type="ECO:0000259" key="3">
    <source>
        <dbReference type="Pfam" id="PF20434"/>
    </source>
</evidence>
<proteinExistence type="predicted"/>
<organism evidence="4 5">
    <name type="scientific">Noviherbaspirillum saxi</name>
    <dbReference type="NCBI Taxonomy" id="2320863"/>
    <lineage>
        <taxon>Bacteria</taxon>
        <taxon>Pseudomonadati</taxon>
        <taxon>Pseudomonadota</taxon>
        <taxon>Betaproteobacteria</taxon>
        <taxon>Burkholderiales</taxon>
        <taxon>Oxalobacteraceae</taxon>
        <taxon>Noviherbaspirillum</taxon>
    </lineage>
</organism>
<evidence type="ECO:0000313" key="5">
    <source>
        <dbReference type="Proteomes" id="UP000265955"/>
    </source>
</evidence>
<keyword evidence="1 4" id="KW-0378">Hydrolase</keyword>
<sequence length="295" mass="31950">MTLSKLLYLSVAVVLLAGAVAACSPLQTLNALTPSHSYRKAGDLAYGEHERQRLDIYAPRDAAKPAPVVVFFYGGSWNSGNRSEYEFVGEALASRGMVAVIADYRLYPEVRYPAFLEDCAAAVAWAIRESARYGGDPQRVYVMGHSAGAYNAAMVALDHRLLAIHKLTPSALHGWIGLAGPYDFLPIENPAVKPVFFHPNTPPDSQPVRHVTASASPALLIAPGKDDVVNPERNTGGMARTLRAAGIDVTEEYFDKTGHVTLLASLSRPLRLLAPTLDRIEQFVVSNDKGIAVKR</sequence>